<reference evidence="3 4" key="1">
    <citation type="submission" date="2024-10" db="EMBL/GenBank/DDBJ databases">
        <authorList>
            <person name="Ratan Roy A."/>
            <person name="Morales Sandoval P.H."/>
            <person name="De Los Santos Villalobos S."/>
            <person name="Chakraborty S."/>
            <person name="Mukherjee J."/>
        </authorList>
    </citation>
    <scope>NUCLEOTIDE SEQUENCE [LARGE SCALE GENOMIC DNA]</scope>
    <source>
        <strain evidence="3 4">S1</strain>
    </source>
</reference>
<dbReference type="EMBL" id="JBHZOL010000097">
    <property type="protein sequence ID" value="MFE4107984.1"/>
    <property type="molecule type" value="Genomic_DNA"/>
</dbReference>
<evidence type="ECO:0000259" key="2">
    <source>
        <dbReference type="PROSITE" id="PS50966"/>
    </source>
</evidence>
<proteinExistence type="predicted"/>
<organism evidence="3 4">
    <name type="scientific">Almyronema epifaneia S1</name>
    <dbReference type="NCBI Taxonomy" id="2991925"/>
    <lineage>
        <taxon>Bacteria</taxon>
        <taxon>Bacillati</taxon>
        <taxon>Cyanobacteriota</taxon>
        <taxon>Cyanophyceae</taxon>
        <taxon>Nodosilineales</taxon>
        <taxon>Nodosilineaceae</taxon>
        <taxon>Almyronema</taxon>
        <taxon>Almyronema epifaneia</taxon>
    </lineage>
</organism>
<evidence type="ECO:0000313" key="4">
    <source>
        <dbReference type="Proteomes" id="UP001600165"/>
    </source>
</evidence>
<accession>A0ABW6IIZ5</accession>
<comment type="caution">
    <text evidence="3">The sequence shown here is derived from an EMBL/GenBank/DDBJ whole genome shotgun (WGS) entry which is preliminary data.</text>
</comment>
<keyword evidence="4" id="KW-1185">Reference proteome</keyword>
<name>A0ABW6IIZ5_9CYAN</name>
<keyword evidence="1" id="KW-0863">Zinc-finger</keyword>
<protein>
    <recommendedName>
        <fullName evidence="2">SWIM-type domain-containing protein</fullName>
    </recommendedName>
</protein>
<dbReference type="Proteomes" id="UP001600165">
    <property type="component" value="Unassembled WGS sequence"/>
</dbReference>
<keyword evidence="1" id="KW-0479">Metal-binding</keyword>
<gene>
    <name evidence="3" type="ORF">ACFVKH_16995</name>
</gene>
<dbReference type="PROSITE" id="PS50966">
    <property type="entry name" value="ZF_SWIM"/>
    <property type="match status" value="1"/>
</dbReference>
<feature type="domain" description="SWIM-type" evidence="2">
    <location>
        <begin position="52"/>
        <end position="85"/>
    </location>
</feature>
<keyword evidence="1" id="KW-0862">Zinc</keyword>
<dbReference type="InterPro" id="IPR007527">
    <property type="entry name" value="Znf_SWIM"/>
</dbReference>
<dbReference type="RefSeq" id="WP_377967259.1">
    <property type="nucleotide sequence ID" value="NZ_JBHZOL010000097.1"/>
</dbReference>
<sequence length="91" mass="9874">MTWTSEQVLALSPDASSTKNGKALANVAKWPLLGRSDQAVWGECKGSGKTPYRTQIDLSEPAFRCSCPSRKFPCKQCVGAVSAVERTNRRG</sequence>
<evidence type="ECO:0000313" key="3">
    <source>
        <dbReference type="EMBL" id="MFE4107984.1"/>
    </source>
</evidence>
<evidence type="ECO:0000256" key="1">
    <source>
        <dbReference type="PROSITE-ProRule" id="PRU00325"/>
    </source>
</evidence>